<reference evidence="3" key="1">
    <citation type="submission" date="2022-08" db="EMBL/GenBank/DDBJ databases">
        <title>Genome sequencing of akame (Lates japonicus).</title>
        <authorList>
            <person name="Hashiguchi Y."/>
            <person name="Takahashi H."/>
        </authorList>
    </citation>
    <scope>NUCLEOTIDE SEQUENCE</scope>
    <source>
        <strain evidence="3">Kochi</strain>
    </source>
</reference>
<evidence type="ECO:0000256" key="1">
    <source>
        <dbReference type="SAM" id="MobiDB-lite"/>
    </source>
</evidence>
<feature type="region of interest" description="Disordered" evidence="1">
    <location>
        <begin position="143"/>
        <end position="190"/>
    </location>
</feature>
<keyword evidence="4" id="KW-1185">Reference proteome</keyword>
<comment type="caution">
    <text evidence="3">The sequence shown here is derived from an EMBL/GenBank/DDBJ whole genome shotgun (WGS) entry which is preliminary data.</text>
</comment>
<accession>A0AAD3RKR6</accession>
<dbReference type="GO" id="GO:0007178">
    <property type="term" value="P:cell surface receptor protein serine/threonine kinase signaling pathway"/>
    <property type="evidence" value="ECO:0007669"/>
    <property type="project" value="TreeGrafter"/>
</dbReference>
<sequence>MEASIVNGPEGRLISYDVLRHWWCSVSDWWISQPDLLPSGTLLQLASFSPARVLHNTQHQVEEPYDPERCLDYPLQLDLDLDCDLGDDESFDVEDLDEGPVFAMCMTSQGDQATLNQWISGLQQNNPVLGQVPTLFRLDAGPRELQGAADTESDHSHRPEPETQREESQPEEDSEVTVEEDLRRSQGMKQ</sequence>
<evidence type="ECO:0000313" key="3">
    <source>
        <dbReference type="EMBL" id="GLD72167.1"/>
    </source>
</evidence>
<dbReference type="InterPro" id="IPR029342">
    <property type="entry name" value="ECIST_C"/>
</dbReference>
<dbReference type="SMART" id="SM01284">
    <property type="entry name" value="ECSIT_Cterm"/>
    <property type="match status" value="1"/>
</dbReference>
<evidence type="ECO:0000313" key="4">
    <source>
        <dbReference type="Proteomes" id="UP001279410"/>
    </source>
</evidence>
<dbReference type="AlphaFoldDB" id="A0AAD3RKR6"/>
<feature type="compositionally biased region" description="Acidic residues" evidence="1">
    <location>
        <begin position="169"/>
        <end position="179"/>
    </location>
</feature>
<dbReference type="InterPro" id="IPR010418">
    <property type="entry name" value="ECSIT"/>
</dbReference>
<name>A0AAD3RKR6_LATJO</name>
<dbReference type="GO" id="GO:0005739">
    <property type="term" value="C:mitochondrion"/>
    <property type="evidence" value="ECO:0007669"/>
    <property type="project" value="TreeGrafter"/>
</dbReference>
<protein>
    <submittedName>
        <fullName evidence="3">Evolutionarily conserved signaling intermediate in Toll pathway, mitochondrial</fullName>
    </submittedName>
</protein>
<dbReference type="Pfam" id="PF14784">
    <property type="entry name" value="ECSIT_C"/>
    <property type="match status" value="1"/>
</dbReference>
<dbReference type="GO" id="GO:0045087">
    <property type="term" value="P:innate immune response"/>
    <property type="evidence" value="ECO:0007669"/>
    <property type="project" value="TreeGrafter"/>
</dbReference>
<gene>
    <name evidence="3" type="ORF">AKAME5_002349100</name>
</gene>
<dbReference type="PANTHER" id="PTHR13113">
    <property type="entry name" value="ECSIT EVOLUTIONARILY CONSERVED SIGNALING INTERMEDIATE IN TOLL PATHWAYS"/>
    <property type="match status" value="1"/>
</dbReference>
<dbReference type="EMBL" id="BRZM01000896">
    <property type="protein sequence ID" value="GLD72167.1"/>
    <property type="molecule type" value="Genomic_DNA"/>
</dbReference>
<feature type="compositionally biased region" description="Basic and acidic residues" evidence="1">
    <location>
        <begin position="152"/>
        <end position="168"/>
    </location>
</feature>
<proteinExistence type="predicted"/>
<evidence type="ECO:0000259" key="2">
    <source>
        <dbReference type="SMART" id="SM01284"/>
    </source>
</evidence>
<organism evidence="3 4">
    <name type="scientific">Lates japonicus</name>
    <name type="common">Japanese lates</name>
    <dbReference type="NCBI Taxonomy" id="270547"/>
    <lineage>
        <taxon>Eukaryota</taxon>
        <taxon>Metazoa</taxon>
        <taxon>Chordata</taxon>
        <taxon>Craniata</taxon>
        <taxon>Vertebrata</taxon>
        <taxon>Euteleostomi</taxon>
        <taxon>Actinopterygii</taxon>
        <taxon>Neopterygii</taxon>
        <taxon>Teleostei</taxon>
        <taxon>Neoteleostei</taxon>
        <taxon>Acanthomorphata</taxon>
        <taxon>Carangaria</taxon>
        <taxon>Carangaria incertae sedis</taxon>
        <taxon>Centropomidae</taxon>
        <taxon>Lates</taxon>
    </lineage>
</organism>
<dbReference type="Proteomes" id="UP001279410">
    <property type="component" value="Unassembled WGS sequence"/>
</dbReference>
<dbReference type="PANTHER" id="PTHR13113:SF1">
    <property type="entry name" value="EVOLUTIONARILY CONSERVED SIGNALING INTERMEDIATE IN TOLL PATHWAY, MITOCHONDRIAL"/>
    <property type="match status" value="1"/>
</dbReference>
<feature type="domain" description="ECSIT C-terminal" evidence="2">
    <location>
        <begin position="45"/>
        <end position="139"/>
    </location>
</feature>